<dbReference type="Proteomes" id="UP000001261">
    <property type="component" value="Unassembled WGS sequence"/>
</dbReference>
<feature type="compositionally biased region" description="Basic and acidic residues" evidence="1">
    <location>
        <begin position="84"/>
        <end position="101"/>
    </location>
</feature>
<protein>
    <submittedName>
        <fullName evidence="2">Uncharacterized protein</fullName>
    </submittedName>
</protein>
<accession>A0A0D8JY66</accession>
<feature type="region of interest" description="Disordered" evidence="1">
    <location>
        <begin position="84"/>
        <end position="184"/>
    </location>
</feature>
<reference evidence="3" key="1">
    <citation type="journal article" date="2009" name="Genome Res.">
        <title>Comparative genomic analyses of the human fungal pathogens Coccidioides and their relatives.</title>
        <authorList>
            <person name="Sharpton T.J."/>
            <person name="Stajich J.E."/>
            <person name="Rounsley S.D."/>
            <person name="Gardner M.J."/>
            <person name="Wortman J.R."/>
            <person name="Jordar V.S."/>
            <person name="Maiti R."/>
            <person name="Kodira C.D."/>
            <person name="Neafsey D.E."/>
            <person name="Zeng Q."/>
            <person name="Hung C.-Y."/>
            <person name="McMahan C."/>
            <person name="Muszewska A."/>
            <person name="Grynberg M."/>
            <person name="Mandel M.A."/>
            <person name="Kellner E.M."/>
            <person name="Barker B.M."/>
            <person name="Galgiani J.N."/>
            <person name="Orbach M.J."/>
            <person name="Kirkland T.N."/>
            <person name="Cole G.T."/>
            <person name="Henn M.R."/>
            <person name="Birren B.W."/>
            <person name="Taylor J.W."/>
        </authorList>
    </citation>
    <scope>NUCLEOTIDE SEQUENCE [LARGE SCALE GENOMIC DNA]</scope>
    <source>
        <strain evidence="3">RS</strain>
    </source>
</reference>
<gene>
    <name evidence="2" type="ORF">CIMG_05584</name>
</gene>
<evidence type="ECO:0000313" key="3">
    <source>
        <dbReference type="Proteomes" id="UP000001261"/>
    </source>
</evidence>
<dbReference type="KEGG" id="cim:CIMG_05584"/>
<dbReference type="AlphaFoldDB" id="A0A0D8JY66"/>
<name>A0A0D8JY66_COCIM</name>
<dbReference type="GeneID" id="4562671"/>
<dbReference type="VEuPathDB" id="FungiDB:CIMG_05584"/>
<sequence length="213" mass="23892">MGYIVWARAGEAREMGGQRSRSGSRQRYICLSNICLLLHVLSGQRQDGRGCQRERAESRARGLGEASHVTFILLERCQLVEEKRDRRTNTTTKKEKVKQGENEVCPSRVRVHSPSLVLCDGGTPNRTEREREREREREGEIEQEERAETEDKRNNIHSEKANGPPGQPDLRTAGASNKSGRKLWIRVQRTTMKLAVDSGLKPAAAATDGQTSG</sequence>
<feature type="region of interest" description="Disordered" evidence="1">
    <location>
        <begin position="194"/>
        <end position="213"/>
    </location>
</feature>
<feature type="compositionally biased region" description="Basic and acidic residues" evidence="1">
    <location>
        <begin position="126"/>
        <end position="160"/>
    </location>
</feature>
<organism evidence="2 3">
    <name type="scientific">Coccidioides immitis (strain RS)</name>
    <name type="common">Valley fever fungus</name>
    <dbReference type="NCBI Taxonomy" id="246410"/>
    <lineage>
        <taxon>Eukaryota</taxon>
        <taxon>Fungi</taxon>
        <taxon>Dikarya</taxon>
        <taxon>Ascomycota</taxon>
        <taxon>Pezizomycotina</taxon>
        <taxon>Eurotiomycetes</taxon>
        <taxon>Eurotiomycetidae</taxon>
        <taxon>Onygenales</taxon>
        <taxon>Onygenaceae</taxon>
        <taxon>Coccidioides</taxon>
    </lineage>
</organism>
<evidence type="ECO:0000256" key="1">
    <source>
        <dbReference type="SAM" id="MobiDB-lite"/>
    </source>
</evidence>
<evidence type="ECO:0000313" key="2">
    <source>
        <dbReference type="EMBL" id="KJF61193.1"/>
    </source>
</evidence>
<dbReference type="RefSeq" id="XP_012213818.1">
    <property type="nucleotide sequence ID" value="XM_012358395.1"/>
</dbReference>
<dbReference type="InParanoid" id="A0A0D8JY66"/>
<reference evidence="3" key="2">
    <citation type="journal article" date="2010" name="Genome Res.">
        <title>Population genomic sequencing of Coccidioides fungi reveals recent hybridization and transposon control.</title>
        <authorList>
            <person name="Neafsey D.E."/>
            <person name="Barker B.M."/>
            <person name="Sharpton T.J."/>
            <person name="Stajich J.E."/>
            <person name="Park D.J."/>
            <person name="Whiston E."/>
            <person name="Hung C.-Y."/>
            <person name="McMahan C."/>
            <person name="White J."/>
            <person name="Sykes S."/>
            <person name="Heiman D."/>
            <person name="Young S."/>
            <person name="Zeng Q."/>
            <person name="Abouelleil A."/>
            <person name="Aftuck L."/>
            <person name="Bessette D."/>
            <person name="Brown A."/>
            <person name="FitzGerald M."/>
            <person name="Lui A."/>
            <person name="Macdonald J.P."/>
            <person name="Priest M."/>
            <person name="Orbach M.J."/>
            <person name="Galgiani J.N."/>
            <person name="Kirkland T.N."/>
            <person name="Cole G.T."/>
            <person name="Birren B.W."/>
            <person name="Henn M.R."/>
            <person name="Taylor J.W."/>
            <person name="Rounsley S.D."/>
        </authorList>
    </citation>
    <scope>GENOME REANNOTATION</scope>
    <source>
        <strain evidence="3">RS</strain>
    </source>
</reference>
<keyword evidence="3" id="KW-1185">Reference proteome</keyword>
<proteinExistence type="predicted"/>
<dbReference type="EMBL" id="GG704914">
    <property type="protein sequence ID" value="KJF61193.1"/>
    <property type="molecule type" value="Genomic_DNA"/>
</dbReference>